<name>A0ABY8J893_9BACI</name>
<evidence type="ECO:0000256" key="1">
    <source>
        <dbReference type="SAM" id="Phobius"/>
    </source>
</evidence>
<keyword evidence="1" id="KW-1133">Transmembrane helix</keyword>
<accession>A0ABY8J893</accession>
<keyword evidence="1" id="KW-0812">Transmembrane</keyword>
<evidence type="ECO:0000313" key="2">
    <source>
        <dbReference type="EMBL" id="WFT77091.1"/>
    </source>
</evidence>
<sequence length="204" mass="23651">MLKHFKKDLKILAVIIVASLLMALIVTATLNKIYVESEPEISRAANEAAPDPSITMEDVKQVKEYTRDFFLTFEEGKSIKEKLYNELTFQYFSKDFLENQFPADKSALFFKYRWNFVSETTGLNEQQKPTVIKTGAVKSFEIEEIQKDNVNQTITAYVRMDLLNPNQRHWIEWRNIPGEGWKINALSFVGSIESLNQPLSPKKY</sequence>
<organism evidence="2 3">
    <name type="scientific">Halobacillus naozhouensis</name>
    <dbReference type="NCBI Taxonomy" id="554880"/>
    <lineage>
        <taxon>Bacteria</taxon>
        <taxon>Bacillati</taxon>
        <taxon>Bacillota</taxon>
        <taxon>Bacilli</taxon>
        <taxon>Bacillales</taxon>
        <taxon>Bacillaceae</taxon>
        <taxon>Halobacillus</taxon>
    </lineage>
</organism>
<evidence type="ECO:0008006" key="4">
    <source>
        <dbReference type="Google" id="ProtNLM"/>
    </source>
</evidence>
<dbReference type="RefSeq" id="WP_283079027.1">
    <property type="nucleotide sequence ID" value="NZ_CP121672.1"/>
</dbReference>
<keyword evidence="3" id="KW-1185">Reference proteome</keyword>
<dbReference type="EMBL" id="CP121672">
    <property type="protein sequence ID" value="WFT77091.1"/>
    <property type="molecule type" value="Genomic_DNA"/>
</dbReference>
<feature type="transmembrane region" description="Helical" evidence="1">
    <location>
        <begin position="12"/>
        <end position="30"/>
    </location>
</feature>
<keyword evidence="2" id="KW-0614">Plasmid</keyword>
<evidence type="ECO:0000313" key="3">
    <source>
        <dbReference type="Proteomes" id="UP001221597"/>
    </source>
</evidence>
<dbReference type="Proteomes" id="UP001221597">
    <property type="component" value="Plasmid unnamed"/>
</dbReference>
<protein>
    <recommendedName>
        <fullName evidence="4">DUF4829 domain-containing protein</fullName>
    </recommendedName>
</protein>
<geneLocation type="plasmid" evidence="2 3">
    <name>unnamed</name>
</geneLocation>
<gene>
    <name evidence="2" type="ORF">P9989_21530</name>
</gene>
<keyword evidence="1" id="KW-0472">Membrane</keyword>
<proteinExistence type="predicted"/>
<reference evidence="2 3" key="1">
    <citation type="submission" date="2023-04" db="EMBL/GenBank/DDBJ databases">
        <title>Genome sequence of Halobacillus naozhouensis KACC 21980.</title>
        <authorList>
            <person name="Kim S."/>
            <person name="Heo J."/>
            <person name="Kwon S.-W."/>
        </authorList>
    </citation>
    <scope>NUCLEOTIDE SEQUENCE [LARGE SCALE GENOMIC DNA]</scope>
    <source>
        <strain evidence="2 3">KCTC 13234</strain>
        <plasmid evidence="2 3">unnamed</plasmid>
    </source>
</reference>